<organism evidence="7 8">
    <name type="scientific">Butyribacter intestini</name>
    <dbReference type="NCBI Taxonomy" id="1703332"/>
    <lineage>
        <taxon>Bacteria</taxon>
        <taxon>Bacillati</taxon>
        <taxon>Bacillota</taxon>
        <taxon>Clostridia</taxon>
        <taxon>Lachnospirales</taxon>
        <taxon>Lachnospiraceae</taxon>
        <taxon>Butyribacter</taxon>
    </lineage>
</organism>
<feature type="chain" id="PRO_5043486981" description="Bacterial extracellular solute-binding protein" evidence="6">
    <location>
        <begin position="23"/>
        <end position="522"/>
    </location>
</feature>
<dbReference type="Pfam" id="PF01547">
    <property type="entry name" value="SBP_bac_1"/>
    <property type="match status" value="1"/>
</dbReference>
<dbReference type="PANTHER" id="PTHR43649:SF33">
    <property type="entry name" value="POLYGALACTURONAN_RHAMNOGALACTURONAN-BINDING PROTEIN YTCQ"/>
    <property type="match status" value="1"/>
</dbReference>
<dbReference type="Gene3D" id="3.40.190.10">
    <property type="entry name" value="Periplasmic binding protein-like II"/>
    <property type="match status" value="1"/>
</dbReference>
<evidence type="ECO:0000313" key="8">
    <source>
        <dbReference type="Proteomes" id="UP000050833"/>
    </source>
</evidence>
<keyword evidence="3" id="KW-0472">Membrane</keyword>
<dbReference type="PROSITE" id="PS51257">
    <property type="entry name" value="PROKAR_LIPOPROTEIN"/>
    <property type="match status" value="1"/>
</dbReference>
<dbReference type="InterPro" id="IPR050490">
    <property type="entry name" value="Bact_solute-bd_prot1"/>
</dbReference>
<dbReference type="Proteomes" id="UP000050833">
    <property type="component" value="Unassembled WGS sequence"/>
</dbReference>
<protein>
    <recommendedName>
        <fullName evidence="9">Bacterial extracellular solute-binding protein</fullName>
    </recommendedName>
</protein>
<gene>
    <name evidence="7" type="ORF">APZ18_09100</name>
</gene>
<dbReference type="SUPFAM" id="SSF53850">
    <property type="entry name" value="Periplasmic binding protein-like II"/>
    <property type="match status" value="1"/>
</dbReference>
<evidence type="ECO:0000256" key="3">
    <source>
        <dbReference type="ARBA" id="ARBA00023136"/>
    </source>
</evidence>
<comment type="caution">
    <text evidence="7">The sequence shown here is derived from an EMBL/GenBank/DDBJ whole genome shotgun (WGS) entry which is preliminary data.</text>
</comment>
<evidence type="ECO:0008006" key="9">
    <source>
        <dbReference type="Google" id="ProtNLM"/>
    </source>
</evidence>
<feature type="signal peptide" evidence="6">
    <location>
        <begin position="1"/>
        <end position="22"/>
    </location>
</feature>
<dbReference type="PANTHER" id="PTHR43649">
    <property type="entry name" value="ARABINOSE-BINDING PROTEIN-RELATED"/>
    <property type="match status" value="1"/>
</dbReference>
<evidence type="ECO:0000313" key="7">
    <source>
        <dbReference type="EMBL" id="KQC84869.1"/>
    </source>
</evidence>
<keyword evidence="8" id="KW-1185">Reference proteome</keyword>
<evidence type="ECO:0000256" key="2">
    <source>
        <dbReference type="ARBA" id="ARBA00022729"/>
    </source>
</evidence>
<reference evidence="7 8" key="1">
    <citation type="submission" date="2015-10" db="EMBL/GenBank/DDBJ databases">
        <title>Butyribacter intestini gen. nov., sp. nov., a butyric acid-producing bacterium of the family Lachnospiraceae isolated from the human faeces.</title>
        <authorList>
            <person name="Zou Y."/>
            <person name="Xue W."/>
            <person name="Luo G."/>
            <person name="Lv M."/>
        </authorList>
    </citation>
    <scope>NUCLEOTIDE SEQUENCE [LARGE SCALE GENOMIC DNA]</scope>
    <source>
        <strain evidence="7 8">TF01-11</strain>
    </source>
</reference>
<keyword evidence="2 6" id="KW-0732">Signal</keyword>
<dbReference type="EMBL" id="LLKB01000005">
    <property type="protein sequence ID" value="KQC84869.1"/>
    <property type="molecule type" value="Genomic_DNA"/>
</dbReference>
<proteinExistence type="predicted"/>
<dbReference type="AlphaFoldDB" id="A0AAW3JT73"/>
<keyword evidence="5" id="KW-0449">Lipoprotein</keyword>
<keyword evidence="1" id="KW-1003">Cell membrane</keyword>
<evidence type="ECO:0000256" key="6">
    <source>
        <dbReference type="SAM" id="SignalP"/>
    </source>
</evidence>
<dbReference type="InterPro" id="IPR006059">
    <property type="entry name" value="SBP"/>
</dbReference>
<evidence type="ECO:0000256" key="1">
    <source>
        <dbReference type="ARBA" id="ARBA00022475"/>
    </source>
</evidence>
<accession>A0AAW3JT73</accession>
<name>A0AAW3JT73_9FIRM</name>
<dbReference type="RefSeq" id="WP_055944075.1">
    <property type="nucleotide sequence ID" value="NZ_JAQDCV010000002.1"/>
</dbReference>
<sequence>MRKKLMALLLAASMVVGMTACGSNGGSVSKNSAKDVSGKYDETTIDGIKYKKAKDITSDKIELTYYHFDQDETVKYLAKRFMKIYPNIKVNVKYQNVAKYNDSLLTMVSNKEAPDVIMFSDADFALNNRLVMDISSYWNSDPETKEVASTVNDCGLGCYGTEKRYAVPVKFFPGVMYVDRNVLSTLNVKTPSRNWTWDDMIKLIKDTTVKKSSDGMAYYGCGYYNRLDSYYGIAAKQTVQGEFGFDGTQFDLTAWAKGEQQFAELKQGGYIAPQTQTLDMESWMGDFDAWCGASSHVALFTEAFWTYQGTWATKAFQKYNLDIVPYVIPAVSKDDASKDHHSIATIDFGGVTTSCKYPREAYELLKFMSFGQDGWKTRIELYNDESQKNSKGLALKYDVMPAPITTNSDIWNDYIKMYCKGMDDEHVKLWKEYFASCMQPIPYGWTSIAGYWNYCNEYFNKIDIHNKVDSGEKKAADYVDEATRKANWYHAKAMLKYFGKSGYNVLSDADIAKYEKMEKANK</sequence>
<keyword evidence="4" id="KW-0564">Palmitate</keyword>
<evidence type="ECO:0000256" key="4">
    <source>
        <dbReference type="ARBA" id="ARBA00023139"/>
    </source>
</evidence>
<evidence type="ECO:0000256" key="5">
    <source>
        <dbReference type="ARBA" id="ARBA00023288"/>
    </source>
</evidence>